<reference evidence="3 4" key="1">
    <citation type="journal article" date="2020" name="Nature">
        <title>Six reference-quality genomes reveal evolution of bat adaptations.</title>
        <authorList>
            <person name="Jebb D."/>
            <person name="Huang Z."/>
            <person name="Pippel M."/>
            <person name="Hughes G.M."/>
            <person name="Lavrichenko K."/>
            <person name="Devanna P."/>
            <person name="Winkler S."/>
            <person name="Jermiin L.S."/>
            <person name="Skirmuntt E.C."/>
            <person name="Katzourakis A."/>
            <person name="Burkitt-Gray L."/>
            <person name="Ray D.A."/>
            <person name="Sullivan K.A.M."/>
            <person name="Roscito J.G."/>
            <person name="Kirilenko B.M."/>
            <person name="Davalos L.M."/>
            <person name="Corthals A.P."/>
            <person name="Power M.L."/>
            <person name="Jones G."/>
            <person name="Ransome R.D."/>
            <person name="Dechmann D.K.N."/>
            <person name="Locatelli A.G."/>
            <person name="Puechmaille S.J."/>
            <person name="Fedrigo O."/>
            <person name="Jarvis E.D."/>
            <person name="Hiller M."/>
            <person name="Vernes S.C."/>
            <person name="Myers E.W."/>
            <person name="Teeling E.C."/>
        </authorList>
    </citation>
    <scope>NUCLEOTIDE SEQUENCE [LARGE SCALE GENOMIC DNA]</scope>
    <source>
        <strain evidence="3">Bat1K_MPI-CBG_1</strain>
    </source>
</reference>
<organism evidence="3 4">
    <name type="scientific">Phyllostomus discolor</name>
    <name type="common">pale spear-nosed bat</name>
    <dbReference type="NCBI Taxonomy" id="89673"/>
    <lineage>
        <taxon>Eukaryota</taxon>
        <taxon>Metazoa</taxon>
        <taxon>Chordata</taxon>
        <taxon>Craniata</taxon>
        <taxon>Vertebrata</taxon>
        <taxon>Euteleostomi</taxon>
        <taxon>Mammalia</taxon>
        <taxon>Eutheria</taxon>
        <taxon>Laurasiatheria</taxon>
        <taxon>Chiroptera</taxon>
        <taxon>Yangochiroptera</taxon>
        <taxon>Phyllostomidae</taxon>
        <taxon>Phyllostominae</taxon>
        <taxon>Phyllostomus</taxon>
    </lineage>
</organism>
<gene>
    <name evidence="3" type="ORF">HJG60_010381</name>
</gene>
<feature type="region of interest" description="Disordered" evidence="1">
    <location>
        <begin position="75"/>
        <end position="103"/>
    </location>
</feature>
<evidence type="ECO:0000256" key="1">
    <source>
        <dbReference type="SAM" id="MobiDB-lite"/>
    </source>
</evidence>
<feature type="transmembrane region" description="Helical" evidence="2">
    <location>
        <begin position="42"/>
        <end position="60"/>
    </location>
</feature>
<dbReference type="Proteomes" id="UP000664940">
    <property type="component" value="Unassembled WGS sequence"/>
</dbReference>
<accession>A0A834EGJ1</accession>
<dbReference type="AlphaFoldDB" id="A0A834EGJ1"/>
<keyword evidence="2" id="KW-1133">Transmembrane helix</keyword>
<name>A0A834EGJ1_9CHIR</name>
<keyword evidence="2" id="KW-0472">Membrane</keyword>
<evidence type="ECO:0008006" key="5">
    <source>
        <dbReference type="Google" id="ProtNLM"/>
    </source>
</evidence>
<dbReference type="EMBL" id="JABVXQ010000003">
    <property type="protein sequence ID" value="KAF6120055.1"/>
    <property type="molecule type" value="Genomic_DNA"/>
</dbReference>
<keyword evidence="2" id="KW-0812">Transmembrane</keyword>
<evidence type="ECO:0000313" key="4">
    <source>
        <dbReference type="Proteomes" id="UP000664940"/>
    </source>
</evidence>
<protein>
    <recommendedName>
        <fullName evidence="5">Transmembrane protein</fullName>
    </recommendedName>
</protein>
<comment type="caution">
    <text evidence="3">The sequence shown here is derived from an EMBL/GenBank/DDBJ whole genome shotgun (WGS) entry which is preliminary data.</text>
</comment>
<evidence type="ECO:0000256" key="2">
    <source>
        <dbReference type="SAM" id="Phobius"/>
    </source>
</evidence>
<evidence type="ECO:0000313" key="3">
    <source>
        <dbReference type="EMBL" id="KAF6120055.1"/>
    </source>
</evidence>
<sequence length="150" mass="16139">MEGPMPAMATATPSTFQLILEHLCAILLLISEDLRHVPALPAVLSVILVGALVAVVSLTVNRRLTSRSVKALDKRSPARDEVCAGRGENTGPTTGTDDAPKPPGVEASPLWLQILCVTALNEHLSRMSLQDLADLVTMMHRIQPPRRAHV</sequence>
<proteinExistence type="predicted"/>